<dbReference type="EMBL" id="RCHS01002978">
    <property type="protein sequence ID" value="RMX44543.1"/>
    <property type="molecule type" value="Genomic_DNA"/>
</dbReference>
<keyword evidence="4" id="KW-1015">Disulfide bond</keyword>
<keyword evidence="3" id="KW-0677">Repeat</keyword>
<dbReference type="Pfam" id="PF12947">
    <property type="entry name" value="EGF_3"/>
    <property type="match status" value="1"/>
</dbReference>
<dbReference type="PANTHER" id="PTHR24039:SF58">
    <property type="entry name" value="EGF-LIKE DOMAIN-CONTAINING PROTEIN"/>
    <property type="match status" value="1"/>
</dbReference>
<evidence type="ECO:0000256" key="4">
    <source>
        <dbReference type="ARBA" id="ARBA00023157"/>
    </source>
</evidence>
<dbReference type="PANTHER" id="PTHR24039">
    <property type="entry name" value="FIBRILLIN-RELATED"/>
    <property type="match status" value="1"/>
</dbReference>
<keyword evidence="2" id="KW-0732">Signal</keyword>
<keyword evidence="1 5" id="KW-0245">EGF-like domain</keyword>
<organism evidence="7 8">
    <name type="scientific">Pocillopora damicornis</name>
    <name type="common">Cauliflower coral</name>
    <name type="synonym">Millepora damicornis</name>
    <dbReference type="NCBI Taxonomy" id="46731"/>
    <lineage>
        <taxon>Eukaryota</taxon>
        <taxon>Metazoa</taxon>
        <taxon>Cnidaria</taxon>
        <taxon>Anthozoa</taxon>
        <taxon>Hexacorallia</taxon>
        <taxon>Scleractinia</taxon>
        <taxon>Astrocoeniina</taxon>
        <taxon>Pocilloporidae</taxon>
        <taxon>Pocillopora</taxon>
    </lineage>
</organism>
<dbReference type="InterPro" id="IPR024731">
    <property type="entry name" value="NELL2-like_EGF"/>
</dbReference>
<dbReference type="GO" id="GO:0005509">
    <property type="term" value="F:calcium ion binding"/>
    <property type="evidence" value="ECO:0007669"/>
    <property type="project" value="InterPro"/>
</dbReference>
<dbReference type="Gene3D" id="2.10.25.10">
    <property type="entry name" value="Laminin"/>
    <property type="match status" value="1"/>
</dbReference>
<reference evidence="7 8" key="1">
    <citation type="journal article" date="2018" name="Sci. Rep.">
        <title>Comparative analysis of the Pocillopora damicornis genome highlights role of immune system in coral evolution.</title>
        <authorList>
            <person name="Cunning R."/>
            <person name="Bay R.A."/>
            <person name="Gillette P."/>
            <person name="Baker A.C."/>
            <person name="Traylor-Knowles N."/>
        </authorList>
    </citation>
    <scope>NUCLEOTIDE SEQUENCE [LARGE SCALE GENOMIC DNA]</scope>
    <source>
        <strain evidence="7">RSMAS</strain>
        <tissue evidence="7">Whole animal</tissue>
    </source>
</reference>
<proteinExistence type="predicted"/>
<dbReference type="CDD" id="cd00054">
    <property type="entry name" value="EGF_CA"/>
    <property type="match status" value="1"/>
</dbReference>
<comment type="caution">
    <text evidence="7">The sequence shown here is derived from an EMBL/GenBank/DDBJ whole genome shotgun (WGS) entry which is preliminary data.</text>
</comment>
<dbReference type="PROSITE" id="PS00010">
    <property type="entry name" value="ASX_HYDROXYL"/>
    <property type="match status" value="1"/>
</dbReference>
<dbReference type="InterPro" id="IPR001881">
    <property type="entry name" value="EGF-like_Ca-bd_dom"/>
</dbReference>
<comment type="caution">
    <text evidence="5">Lacks conserved residue(s) required for the propagation of feature annotation.</text>
</comment>
<evidence type="ECO:0000313" key="7">
    <source>
        <dbReference type="EMBL" id="RMX44543.1"/>
    </source>
</evidence>
<dbReference type="SMART" id="SM00179">
    <property type="entry name" value="EGF_CA"/>
    <property type="match status" value="1"/>
</dbReference>
<dbReference type="PROSITE" id="PS50026">
    <property type="entry name" value="EGF_3"/>
    <property type="match status" value="1"/>
</dbReference>
<dbReference type="InterPro" id="IPR000152">
    <property type="entry name" value="EGF-type_Asp/Asn_hydroxyl_site"/>
</dbReference>
<evidence type="ECO:0000259" key="6">
    <source>
        <dbReference type="PROSITE" id="PS50026"/>
    </source>
</evidence>
<dbReference type="Proteomes" id="UP000275408">
    <property type="component" value="Unassembled WGS sequence"/>
</dbReference>
<keyword evidence="8" id="KW-1185">Reference proteome</keyword>
<evidence type="ECO:0000313" key="8">
    <source>
        <dbReference type="Proteomes" id="UP000275408"/>
    </source>
</evidence>
<feature type="domain" description="EGF-like" evidence="6">
    <location>
        <begin position="52"/>
        <end position="97"/>
    </location>
</feature>
<dbReference type="FunFam" id="2.10.25.10:FF:000038">
    <property type="entry name" value="Fibrillin 2"/>
    <property type="match status" value="1"/>
</dbReference>
<dbReference type="InterPro" id="IPR000742">
    <property type="entry name" value="EGF"/>
</dbReference>
<dbReference type="PROSITE" id="PS01187">
    <property type="entry name" value="EGF_CA"/>
    <property type="match status" value="1"/>
</dbReference>
<dbReference type="InterPro" id="IPR018097">
    <property type="entry name" value="EGF_Ca-bd_CS"/>
</dbReference>
<evidence type="ECO:0000256" key="3">
    <source>
        <dbReference type="ARBA" id="ARBA00022737"/>
    </source>
</evidence>
<dbReference type="SUPFAM" id="SSF57196">
    <property type="entry name" value="EGF/Laminin"/>
    <property type="match status" value="1"/>
</dbReference>
<protein>
    <recommendedName>
        <fullName evidence="6">EGF-like domain-containing protein</fullName>
    </recommendedName>
</protein>
<evidence type="ECO:0000256" key="1">
    <source>
        <dbReference type="ARBA" id="ARBA00022536"/>
    </source>
</evidence>
<evidence type="ECO:0000256" key="5">
    <source>
        <dbReference type="PROSITE-ProRule" id="PRU00076"/>
    </source>
</evidence>
<evidence type="ECO:0000256" key="2">
    <source>
        <dbReference type="ARBA" id="ARBA00022729"/>
    </source>
</evidence>
<dbReference type="AlphaFoldDB" id="A0A3M6TT18"/>
<accession>A0A3M6TT18</accession>
<dbReference type="PROSITE" id="PS01186">
    <property type="entry name" value="EGF_2"/>
    <property type="match status" value="1"/>
</dbReference>
<gene>
    <name evidence="7" type="ORF">pdam_00006053</name>
</gene>
<name>A0A3M6TT18_POCDA</name>
<sequence length="104" mass="11148">MVITMDKCLKQRFISAIFSIRDSCTDTKVGQAHIQIFSFGLSPAGGVSGNPDMDECESVGDVPFGNNCHDYANCTNTKGSFQCTCHTGYSGDGVICVGKLLVRE</sequence>